<evidence type="ECO:0000313" key="1">
    <source>
        <dbReference type="EMBL" id="KAK7491943.1"/>
    </source>
</evidence>
<gene>
    <name evidence="1" type="ORF">BaRGS_00016789</name>
</gene>
<feature type="non-terminal residue" evidence="1">
    <location>
        <position position="104"/>
    </location>
</feature>
<dbReference type="EMBL" id="JACVVK020000108">
    <property type="protein sequence ID" value="KAK7491943.1"/>
    <property type="molecule type" value="Genomic_DNA"/>
</dbReference>
<keyword evidence="2" id="KW-1185">Reference proteome</keyword>
<evidence type="ECO:0000313" key="2">
    <source>
        <dbReference type="Proteomes" id="UP001519460"/>
    </source>
</evidence>
<proteinExistence type="predicted"/>
<sequence>MGWRDCMTRISCNIRTLSLGRGEKDENVQFVKFSHSESERELHVIQNGSVQTNMRNSTSGWTSDGDEWDNFRYVDEVSDRDNTGDPRERISEWQAGWNVTNAIQ</sequence>
<name>A0ABD0KYB8_9CAEN</name>
<comment type="caution">
    <text evidence="1">The sequence shown here is derived from an EMBL/GenBank/DDBJ whole genome shotgun (WGS) entry which is preliminary data.</text>
</comment>
<accession>A0ABD0KYB8</accession>
<protein>
    <submittedName>
        <fullName evidence="1">Uncharacterized protein</fullName>
    </submittedName>
</protein>
<dbReference type="Proteomes" id="UP001519460">
    <property type="component" value="Unassembled WGS sequence"/>
</dbReference>
<dbReference type="AlphaFoldDB" id="A0ABD0KYB8"/>
<organism evidence="1 2">
    <name type="scientific">Batillaria attramentaria</name>
    <dbReference type="NCBI Taxonomy" id="370345"/>
    <lineage>
        <taxon>Eukaryota</taxon>
        <taxon>Metazoa</taxon>
        <taxon>Spiralia</taxon>
        <taxon>Lophotrochozoa</taxon>
        <taxon>Mollusca</taxon>
        <taxon>Gastropoda</taxon>
        <taxon>Caenogastropoda</taxon>
        <taxon>Sorbeoconcha</taxon>
        <taxon>Cerithioidea</taxon>
        <taxon>Batillariidae</taxon>
        <taxon>Batillaria</taxon>
    </lineage>
</organism>
<reference evidence="1 2" key="1">
    <citation type="journal article" date="2023" name="Sci. Data">
        <title>Genome assembly of the Korean intertidal mud-creeper Batillaria attramentaria.</title>
        <authorList>
            <person name="Patra A.K."/>
            <person name="Ho P.T."/>
            <person name="Jun S."/>
            <person name="Lee S.J."/>
            <person name="Kim Y."/>
            <person name="Won Y.J."/>
        </authorList>
    </citation>
    <scope>NUCLEOTIDE SEQUENCE [LARGE SCALE GENOMIC DNA]</scope>
    <source>
        <strain evidence="1">Wonlab-2016</strain>
    </source>
</reference>